<feature type="transmembrane region" description="Helical" evidence="1">
    <location>
        <begin position="136"/>
        <end position="159"/>
    </location>
</feature>
<gene>
    <name evidence="2" type="ordered locus">Fjoh_0342</name>
</gene>
<evidence type="ECO:0000313" key="2">
    <source>
        <dbReference type="EMBL" id="ABQ03378.1"/>
    </source>
</evidence>
<feature type="transmembrane region" description="Helical" evidence="1">
    <location>
        <begin position="20"/>
        <end position="46"/>
    </location>
</feature>
<keyword evidence="1" id="KW-0472">Membrane</keyword>
<dbReference type="EMBL" id="CP000685">
    <property type="protein sequence ID" value="ABQ03378.1"/>
    <property type="molecule type" value="Genomic_DNA"/>
</dbReference>
<dbReference type="Proteomes" id="UP000006694">
    <property type="component" value="Chromosome"/>
</dbReference>
<feature type="transmembrane region" description="Helical" evidence="1">
    <location>
        <begin position="310"/>
        <end position="331"/>
    </location>
</feature>
<keyword evidence="1" id="KW-1133">Transmembrane helix</keyword>
<dbReference type="STRING" id="376686.Fjoh_0342"/>
<evidence type="ECO:0000256" key="1">
    <source>
        <dbReference type="SAM" id="Phobius"/>
    </source>
</evidence>
<dbReference type="KEGG" id="fjo:Fjoh_0342"/>
<dbReference type="AlphaFoldDB" id="A5FN37"/>
<sequence>MFKEGNLFYIKKSFLLKSIFALINIGLMLLSNFFALGKTLLIMAILTNVFIIWEMRRIQPAVLMGVFFLSYLLYLIPYYYGDYIISAHTQYYRRDLYDQMLGIHLLFLSSFLLFLKSNLNKSSLKIRDLIKPNNNIILFSFLYLIMLGIILSIKGNSVIGGSYSTYIDNLEGQGGSVEYFYIFFVIAFFFTDKPFLRKSLLLLVVYYCFMTITRGYRIQFVQMVIVVFVLFFDGKFKTVYMMIFAFLGFIIAEIVNLLKMMGSLTVEDTLALFEKSDKGIIISNQTDVFYSSVVFLGLIKDDIFSLGLRIWSTIGFIWNWFVPSSFVWIEARVPMFAGTFTSLGGGGLVSAYFYVWFGYLGPILIGFCLAFLFNKTYSSADKKVFKIIAILVLSLYPRWFAYDPANFLIRLSLYIYVVYIGFILIHNQMKGVKK</sequence>
<feature type="transmembrane region" description="Helical" evidence="1">
    <location>
        <begin position="238"/>
        <end position="258"/>
    </location>
</feature>
<reference evidence="2 3" key="1">
    <citation type="journal article" date="2009" name="Appl. Environ. Microbiol.">
        <title>Novel features of the polysaccharide-digesting gliding bacterium Flavobacterium johnsoniae as revealed by genome sequence analysis.</title>
        <authorList>
            <person name="McBride M.J."/>
            <person name="Xie G."/>
            <person name="Martens E.C."/>
            <person name="Lapidus A."/>
            <person name="Henrissat B."/>
            <person name="Rhodes R.G."/>
            <person name="Goltsman E."/>
            <person name="Wang W."/>
            <person name="Xu J."/>
            <person name="Hunnicutt D.W."/>
            <person name="Staroscik A.M."/>
            <person name="Hoover T.R."/>
            <person name="Cheng Y.Q."/>
            <person name="Stein J.L."/>
        </authorList>
    </citation>
    <scope>NUCLEOTIDE SEQUENCE [LARGE SCALE GENOMIC DNA]</scope>
    <source>
        <strain evidence="3">ATCC 17061 / DSM 2064 / JCM 8514 / BCRC 14874 / CCUG 350202 / NBRC 14942 / NCIMB 11054 / UW101</strain>
    </source>
</reference>
<organism evidence="2 3">
    <name type="scientific">Flavobacterium johnsoniae (strain ATCC 17061 / DSM 2064 / JCM 8514 / BCRC 14874 / CCUG 350202 / NBRC 14942 / NCIMB 11054 / UW101)</name>
    <name type="common">Cytophaga johnsonae</name>
    <dbReference type="NCBI Taxonomy" id="376686"/>
    <lineage>
        <taxon>Bacteria</taxon>
        <taxon>Pseudomonadati</taxon>
        <taxon>Bacteroidota</taxon>
        <taxon>Flavobacteriia</taxon>
        <taxon>Flavobacteriales</taxon>
        <taxon>Flavobacteriaceae</taxon>
        <taxon>Flavobacterium</taxon>
    </lineage>
</organism>
<feature type="transmembrane region" description="Helical" evidence="1">
    <location>
        <begin position="179"/>
        <end position="196"/>
    </location>
</feature>
<feature type="transmembrane region" description="Helical" evidence="1">
    <location>
        <begin position="58"/>
        <end position="76"/>
    </location>
</feature>
<proteinExistence type="predicted"/>
<dbReference type="HOGENOM" id="CLU_648436_0_0_10"/>
<keyword evidence="1" id="KW-0812">Transmembrane</keyword>
<keyword evidence="3" id="KW-1185">Reference proteome</keyword>
<feature type="transmembrane region" description="Helical" evidence="1">
    <location>
        <begin position="407"/>
        <end position="425"/>
    </location>
</feature>
<dbReference type="eggNOG" id="ENOG503469D">
    <property type="taxonomic scope" value="Bacteria"/>
</dbReference>
<feature type="transmembrane region" description="Helical" evidence="1">
    <location>
        <begin position="384"/>
        <end position="401"/>
    </location>
</feature>
<accession>A5FN37</accession>
<feature type="transmembrane region" description="Helical" evidence="1">
    <location>
        <begin position="96"/>
        <end position="115"/>
    </location>
</feature>
<name>A5FN37_FLAJ1</name>
<evidence type="ECO:0008006" key="4">
    <source>
        <dbReference type="Google" id="ProtNLM"/>
    </source>
</evidence>
<protein>
    <recommendedName>
        <fullName evidence="4">O-antigen polysaccharide polymerase Wzy</fullName>
    </recommendedName>
</protein>
<evidence type="ECO:0000313" key="3">
    <source>
        <dbReference type="Proteomes" id="UP000006694"/>
    </source>
</evidence>
<feature type="transmembrane region" description="Helical" evidence="1">
    <location>
        <begin position="351"/>
        <end position="372"/>
    </location>
</feature>